<dbReference type="Gene3D" id="1.10.10.1830">
    <property type="entry name" value="Non-ribosomal peptide synthase, adenylation domain"/>
    <property type="match status" value="1"/>
</dbReference>
<sequence length="117" mass="12497">MTVPDAPALVRWLAERGIVLIPEGAALRVRSRAPLGAAIRDRIRAHKPALLAHLTRPVPDAGSHVRNRTAPEPVPNADLPSEGRASNIRHFRAENSGPTGSGPVHVVINDPARLAEL</sequence>
<dbReference type="Proteomes" id="UP000676565">
    <property type="component" value="Unassembled WGS sequence"/>
</dbReference>
<accession>A0ABS5BM93</accession>
<evidence type="ECO:0000313" key="2">
    <source>
        <dbReference type="EMBL" id="MBP3954839.1"/>
    </source>
</evidence>
<comment type="caution">
    <text evidence="2">The sequence shown here is derived from an EMBL/GenBank/DDBJ whole genome shotgun (WGS) entry which is preliminary data.</text>
</comment>
<proteinExistence type="predicted"/>
<dbReference type="EMBL" id="JAGKQQ010000001">
    <property type="protein sequence ID" value="MBP3954839.1"/>
    <property type="molecule type" value="Genomic_DNA"/>
</dbReference>
<evidence type="ECO:0008006" key="4">
    <source>
        <dbReference type="Google" id="ProtNLM"/>
    </source>
</evidence>
<evidence type="ECO:0000256" key="1">
    <source>
        <dbReference type="SAM" id="MobiDB-lite"/>
    </source>
</evidence>
<keyword evidence="3" id="KW-1185">Reference proteome</keyword>
<dbReference type="InterPro" id="IPR044894">
    <property type="entry name" value="TubC_N_sf"/>
</dbReference>
<gene>
    <name evidence="2" type="ORF">J8F10_06025</name>
</gene>
<feature type="region of interest" description="Disordered" evidence="1">
    <location>
        <begin position="55"/>
        <end position="84"/>
    </location>
</feature>
<name>A0ABS5BM93_9BACT</name>
<organism evidence="2 3">
    <name type="scientific">Gemmata palustris</name>
    <dbReference type="NCBI Taxonomy" id="2822762"/>
    <lineage>
        <taxon>Bacteria</taxon>
        <taxon>Pseudomonadati</taxon>
        <taxon>Planctomycetota</taxon>
        <taxon>Planctomycetia</taxon>
        <taxon>Gemmatales</taxon>
        <taxon>Gemmataceae</taxon>
        <taxon>Gemmata</taxon>
    </lineage>
</organism>
<protein>
    <recommendedName>
        <fullName evidence="4">TubC N-terminal docking domain-containing protein</fullName>
    </recommendedName>
</protein>
<evidence type="ECO:0000313" key="3">
    <source>
        <dbReference type="Proteomes" id="UP000676565"/>
    </source>
</evidence>
<dbReference type="RefSeq" id="WP_210652950.1">
    <property type="nucleotide sequence ID" value="NZ_JAGKQQ010000001.1"/>
</dbReference>
<reference evidence="2 3" key="1">
    <citation type="submission" date="2021-04" db="EMBL/GenBank/DDBJ databases">
        <authorList>
            <person name="Ivanova A."/>
        </authorList>
    </citation>
    <scope>NUCLEOTIDE SEQUENCE [LARGE SCALE GENOMIC DNA]</scope>
    <source>
        <strain evidence="2 3">G18</strain>
    </source>
</reference>